<evidence type="ECO:0000313" key="8">
    <source>
        <dbReference type="Proteomes" id="UP001490330"/>
    </source>
</evidence>
<keyword evidence="8" id="KW-1185">Reference proteome</keyword>
<comment type="caution">
    <text evidence="7">The sequence shown here is derived from an EMBL/GenBank/DDBJ whole genome shotgun (WGS) entry which is preliminary data.</text>
</comment>
<evidence type="ECO:0000256" key="4">
    <source>
        <dbReference type="ARBA" id="ARBA00023136"/>
    </source>
</evidence>
<dbReference type="PROSITE" id="PS50850">
    <property type="entry name" value="MFS"/>
    <property type="match status" value="1"/>
</dbReference>
<accession>A0ABV1VES0</accession>
<sequence length="390" mass="40476">MLTLITIISVAVPYLSQSLLGQVSHTFGVGVAAAGAMVTAAQVGYALGVVLLVPLSEICRPRRQVCVQLVALTVLLILAGLSWNLSVLVLAVGLAGFFANVPQILLPVAVRYALTRHKAATTATLGAALMAGIFGGRVYAGLISQLFGWRWVFLIAGIAVAAGIPVLMRLIGDHVEATSDSGYVATLGRMPRLLATSRILRESSLLHLLVFAAFNSVWTVVALEMSHAYGWSPLAAGLMGVAGIASVPVVTRVGRLVARVGDTRTVLLCIVVVAFAVATFVLAGAHAAWLIAVALFVLTIGNQSAQVAHQLRVFTAHSDALATANTVYMFSVFLGGAIGAAGGTALFARDGLPGVGLFAAAALLIALIIYLINRVLDRHGSVQRAGMARA</sequence>
<feature type="transmembrane region" description="Helical" evidence="5">
    <location>
        <begin position="65"/>
        <end position="83"/>
    </location>
</feature>
<evidence type="ECO:0000259" key="6">
    <source>
        <dbReference type="PROSITE" id="PS50850"/>
    </source>
</evidence>
<feature type="transmembrane region" description="Helical" evidence="5">
    <location>
        <begin position="122"/>
        <end position="142"/>
    </location>
</feature>
<name>A0ABV1VES0_9ACTN</name>
<evidence type="ECO:0000256" key="5">
    <source>
        <dbReference type="SAM" id="Phobius"/>
    </source>
</evidence>
<evidence type="ECO:0000256" key="1">
    <source>
        <dbReference type="ARBA" id="ARBA00004651"/>
    </source>
</evidence>
<feature type="transmembrane region" description="Helical" evidence="5">
    <location>
        <begin position="205"/>
        <end position="223"/>
    </location>
</feature>
<dbReference type="Gene3D" id="1.20.1250.20">
    <property type="entry name" value="MFS general substrate transporter like domains"/>
    <property type="match status" value="1"/>
</dbReference>
<dbReference type="PANTHER" id="PTHR42910:SF1">
    <property type="entry name" value="MAJOR FACILITATOR SUPERFAMILY (MFS) PROFILE DOMAIN-CONTAINING PROTEIN"/>
    <property type="match status" value="1"/>
</dbReference>
<gene>
    <name evidence="7" type="ORF">ABT322_14635</name>
</gene>
<dbReference type="RefSeq" id="WP_350716608.1">
    <property type="nucleotide sequence ID" value="NZ_JBEPCO010000005.1"/>
</dbReference>
<comment type="subcellular location">
    <subcellularLocation>
        <location evidence="1">Cell membrane</location>
        <topology evidence="1">Multi-pass membrane protein</topology>
    </subcellularLocation>
</comment>
<organism evidence="7 8">
    <name type="scientific">Streptomyces flaveolus</name>
    <dbReference type="NCBI Taxonomy" id="67297"/>
    <lineage>
        <taxon>Bacteria</taxon>
        <taxon>Bacillati</taxon>
        <taxon>Actinomycetota</taxon>
        <taxon>Actinomycetes</taxon>
        <taxon>Kitasatosporales</taxon>
        <taxon>Streptomycetaceae</taxon>
        <taxon>Streptomyces</taxon>
    </lineage>
</organism>
<feature type="transmembrane region" description="Helical" evidence="5">
    <location>
        <begin position="229"/>
        <end position="253"/>
    </location>
</feature>
<feature type="transmembrane region" description="Helical" evidence="5">
    <location>
        <begin position="326"/>
        <end position="348"/>
    </location>
</feature>
<dbReference type="Proteomes" id="UP001490330">
    <property type="component" value="Unassembled WGS sequence"/>
</dbReference>
<dbReference type="PANTHER" id="PTHR42910">
    <property type="entry name" value="TRANSPORTER SCO4007-RELATED"/>
    <property type="match status" value="1"/>
</dbReference>
<reference evidence="7 8" key="1">
    <citation type="submission" date="2024-06" db="EMBL/GenBank/DDBJ databases">
        <title>The Natural Products Discovery Center: Release of the First 8490 Sequenced Strains for Exploring Actinobacteria Biosynthetic Diversity.</title>
        <authorList>
            <person name="Kalkreuter E."/>
            <person name="Kautsar S.A."/>
            <person name="Yang D."/>
            <person name="Bader C.D."/>
            <person name="Teijaro C.N."/>
            <person name="Fluegel L."/>
            <person name="Davis C.M."/>
            <person name="Simpson J.R."/>
            <person name="Lauterbach L."/>
            <person name="Steele A.D."/>
            <person name="Gui C."/>
            <person name="Meng S."/>
            <person name="Li G."/>
            <person name="Viehrig K."/>
            <person name="Ye F."/>
            <person name="Su P."/>
            <person name="Kiefer A.F."/>
            <person name="Nichols A."/>
            <person name="Cepeda A.J."/>
            <person name="Yan W."/>
            <person name="Fan B."/>
            <person name="Jiang Y."/>
            <person name="Adhikari A."/>
            <person name="Zheng C.-J."/>
            <person name="Schuster L."/>
            <person name="Cowan T.M."/>
            <person name="Smanski M.J."/>
            <person name="Chevrette M.G."/>
            <person name="De Carvalho L.P.S."/>
            <person name="Shen B."/>
        </authorList>
    </citation>
    <scope>NUCLEOTIDE SEQUENCE [LARGE SCALE GENOMIC DNA]</scope>
    <source>
        <strain evidence="7 8">NPDC000632</strain>
    </source>
</reference>
<feature type="transmembrane region" description="Helical" evidence="5">
    <location>
        <begin position="31"/>
        <end position="53"/>
    </location>
</feature>
<keyword evidence="4 5" id="KW-0472">Membrane</keyword>
<feature type="transmembrane region" description="Helical" evidence="5">
    <location>
        <begin position="89"/>
        <end position="110"/>
    </location>
</feature>
<feature type="transmembrane region" description="Helical" evidence="5">
    <location>
        <begin position="288"/>
        <end position="305"/>
    </location>
</feature>
<keyword evidence="2 5" id="KW-0812">Transmembrane</keyword>
<feature type="transmembrane region" description="Helical" evidence="5">
    <location>
        <begin position="148"/>
        <end position="168"/>
    </location>
</feature>
<dbReference type="InterPro" id="IPR011701">
    <property type="entry name" value="MFS"/>
</dbReference>
<dbReference type="InterPro" id="IPR020846">
    <property type="entry name" value="MFS_dom"/>
</dbReference>
<dbReference type="SUPFAM" id="SSF103473">
    <property type="entry name" value="MFS general substrate transporter"/>
    <property type="match status" value="1"/>
</dbReference>
<feature type="transmembrane region" description="Helical" evidence="5">
    <location>
        <begin position="354"/>
        <end position="372"/>
    </location>
</feature>
<proteinExistence type="predicted"/>
<dbReference type="Pfam" id="PF07690">
    <property type="entry name" value="MFS_1"/>
    <property type="match status" value="1"/>
</dbReference>
<feature type="transmembrane region" description="Helical" evidence="5">
    <location>
        <begin position="265"/>
        <end position="282"/>
    </location>
</feature>
<dbReference type="EMBL" id="JBEPCV010000012">
    <property type="protein sequence ID" value="MER6904992.1"/>
    <property type="molecule type" value="Genomic_DNA"/>
</dbReference>
<evidence type="ECO:0000256" key="3">
    <source>
        <dbReference type="ARBA" id="ARBA00022989"/>
    </source>
</evidence>
<protein>
    <submittedName>
        <fullName evidence="7">MFS transporter</fullName>
    </submittedName>
</protein>
<feature type="domain" description="Major facilitator superfamily (MFS) profile" evidence="6">
    <location>
        <begin position="1"/>
        <end position="377"/>
    </location>
</feature>
<dbReference type="InterPro" id="IPR036259">
    <property type="entry name" value="MFS_trans_sf"/>
</dbReference>
<keyword evidence="3 5" id="KW-1133">Transmembrane helix</keyword>
<evidence type="ECO:0000256" key="2">
    <source>
        <dbReference type="ARBA" id="ARBA00022692"/>
    </source>
</evidence>
<evidence type="ECO:0000313" key="7">
    <source>
        <dbReference type="EMBL" id="MER6904992.1"/>
    </source>
</evidence>